<feature type="compositionally biased region" description="Basic and acidic residues" evidence="1">
    <location>
        <begin position="295"/>
        <end position="314"/>
    </location>
</feature>
<feature type="compositionally biased region" description="Basic and acidic residues" evidence="1">
    <location>
        <begin position="234"/>
        <end position="248"/>
    </location>
</feature>
<feature type="compositionally biased region" description="Basic and acidic residues" evidence="1">
    <location>
        <begin position="259"/>
        <end position="273"/>
    </location>
</feature>
<name>A0A1J5QI59_9ZZZZ</name>
<proteinExistence type="predicted"/>
<dbReference type="AlphaFoldDB" id="A0A1J5QI59"/>
<comment type="caution">
    <text evidence="2">The sequence shown here is derived from an EMBL/GenBank/DDBJ whole genome shotgun (WGS) entry which is preliminary data.</text>
</comment>
<protein>
    <submittedName>
        <fullName evidence="2">Uncharacterized protein</fullName>
    </submittedName>
</protein>
<gene>
    <name evidence="2" type="ORF">GALL_349880</name>
</gene>
<evidence type="ECO:0000256" key="1">
    <source>
        <dbReference type="SAM" id="MobiDB-lite"/>
    </source>
</evidence>
<feature type="region of interest" description="Disordered" evidence="1">
    <location>
        <begin position="234"/>
        <end position="314"/>
    </location>
</feature>
<evidence type="ECO:0000313" key="2">
    <source>
        <dbReference type="EMBL" id="OIQ83206.1"/>
    </source>
</evidence>
<dbReference type="EMBL" id="MLJW01000724">
    <property type="protein sequence ID" value="OIQ83206.1"/>
    <property type="molecule type" value="Genomic_DNA"/>
</dbReference>
<accession>A0A1J5QI59</accession>
<reference evidence="2" key="1">
    <citation type="submission" date="2016-10" db="EMBL/GenBank/DDBJ databases">
        <title>Sequence of Gallionella enrichment culture.</title>
        <authorList>
            <person name="Poehlein A."/>
            <person name="Muehling M."/>
            <person name="Daniel R."/>
        </authorList>
    </citation>
    <scope>NUCLEOTIDE SEQUENCE</scope>
</reference>
<organism evidence="2">
    <name type="scientific">mine drainage metagenome</name>
    <dbReference type="NCBI Taxonomy" id="410659"/>
    <lineage>
        <taxon>unclassified sequences</taxon>
        <taxon>metagenomes</taxon>
        <taxon>ecological metagenomes</taxon>
    </lineage>
</organism>
<dbReference type="AntiFam" id="ANF00149">
    <property type="entry name" value="Shadow ORF (opposite cshA)"/>
</dbReference>
<sequence>MLRRRVHVHHELDVVDVDATRRDVRGDEHLDVTARERGEVALARRLAEVPVQVDRGDAGRRELLGELLGLVLGAHEEQSATGAGGQLVDHEALGLGIGDSEDVVRHLDDGRLGRVHRVRQRVVQVALHELVHTVVERRGEEHPLAARRRLVHDPLDAGEEPEVGHVVGLVEDGDLDAVEGQHPLREQVLEATGTRDEDVHAAVEGADLAALRHPAEHGGDAEALGLRERLEGGRDLRRELPGRREDQSARAGGPTRAGRRGEPHDHREGEREGLAGARPPTSEHVTPGQGVREGGGLDRERGLDPLRREDGDER</sequence>